<dbReference type="PANTHER" id="PTHR30520">
    <property type="entry name" value="FORMATE TRANSPORTER-RELATED"/>
    <property type="match status" value="1"/>
</dbReference>
<accession>A0A7S0SUZ3</accession>
<comment type="similarity">
    <text evidence="5">Belongs to the FNT transporter (TC 1.A.16) family.</text>
</comment>
<keyword evidence="4 6" id="KW-0472">Membrane</keyword>
<feature type="transmembrane region" description="Helical" evidence="6">
    <location>
        <begin position="238"/>
        <end position="271"/>
    </location>
</feature>
<dbReference type="InterPro" id="IPR024002">
    <property type="entry name" value="For/NO2_transpt_CS"/>
</dbReference>
<feature type="transmembrane region" description="Helical" evidence="6">
    <location>
        <begin position="206"/>
        <end position="226"/>
    </location>
</feature>
<dbReference type="PROSITE" id="PS01005">
    <property type="entry name" value="FORMATE_NITRITE_TP_1"/>
    <property type="match status" value="1"/>
</dbReference>
<evidence type="ECO:0008006" key="8">
    <source>
        <dbReference type="Google" id="ProtNLM"/>
    </source>
</evidence>
<sequence length="354" mass="35838">MASVLQSLALPSASQLVRATPCRQRQVSVARGVVGSPRVPGSVRFGIVAAPSSWTLGGVLHSGSSRGFRVVPNTASVSFTTAPPSAPSPPPAPAGDALPPPAVFNVACAAAEMRAKQDPSTTLALGFSAGLLIGVGALLMTCVGGASPGLATANPGLSAYLKGAIGLPAGLTLVILTGGELFTGNVFIMLSGLFSKRVSAAALMRNWSLSFVGNFLGCLALAYLAVGANTAAAPAAKAAAMGLAAAKCALPFSVAFIKGILCNWLVCLAIWGTMASTSVAGKILAIFWPISMFVALGFEHSVANMFIIPHGMLCGAKVTVGEMMMNNILPVTLGNILGAAVFASGLMYWSYGRK</sequence>
<evidence type="ECO:0000313" key="7">
    <source>
        <dbReference type="EMBL" id="CAD8716011.1"/>
    </source>
</evidence>
<dbReference type="EMBL" id="HBFC01028550">
    <property type="protein sequence ID" value="CAD8716011.1"/>
    <property type="molecule type" value="Transcribed_RNA"/>
</dbReference>
<gene>
    <name evidence="7" type="ORF">MANT1106_LOCUS17055</name>
</gene>
<keyword evidence="2 6" id="KW-0812">Transmembrane</keyword>
<proteinExistence type="inferred from homology"/>
<evidence type="ECO:0000256" key="6">
    <source>
        <dbReference type="SAM" id="Phobius"/>
    </source>
</evidence>
<feature type="transmembrane region" description="Helical" evidence="6">
    <location>
        <begin position="123"/>
        <end position="147"/>
    </location>
</feature>
<dbReference type="Pfam" id="PF01226">
    <property type="entry name" value="Form_Nir_trans"/>
    <property type="match status" value="1"/>
</dbReference>
<dbReference type="GO" id="GO:0005886">
    <property type="term" value="C:plasma membrane"/>
    <property type="evidence" value="ECO:0007669"/>
    <property type="project" value="TreeGrafter"/>
</dbReference>
<dbReference type="PANTHER" id="PTHR30520:SF6">
    <property type="entry name" value="FORMATE_NITRATE FAMILY TRANSPORTER (EUROFUNG)"/>
    <property type="match status" value="1"/>
</dbReference>
<protein>
    <recommendedName>
        <fullName evidence="8">Formate/nitrite transporter</fullName>
    </recommendedName>
</protein>
<feature type="transmembrane region" description="Helical" evidence="6">
    <location>
        <begin position="283"/>
        <end position="308"/>
    </location>
</feature>
<dbReference type="GO" id="GO:0015499">
    <property type="term" value="F:formate transmembrane transporter activity"/>
    <property type="evidence" value="ECO:0007669"/>
    <property type="project" value="TreeGrafter"/>
</dbReference>
<dbReference type="InterPro" id="IPR023271">
    <property type="entry name" value="Aquaporin-like"/>
</dbReference>
<evidence type="ECO:0000256" key="2">
    <source>
        <dbReference type="ARBA" id="ARBA00022692"/>
    </source>
</evidence>
<feature type="transmembrane region" description="Helical" evidence="6">
    <location>
        <begin position="328"/>
        <end position="349"/>
    </location>
</feature>
<organism evidence="7">
    <name type="scientific">Mantoniella antarctica</name>
    <dbReference type="NCBI Taxonomy" id="81844"/>
    <lineage>
        <taxon>Eukaryota</taxon>
        <taxon>Viridiplantae</taxon>
        <taxon>Chlorophyta</taxon>
        <taxon>Mamiellophyceae</taxon>
        <taxon>Mamiellales</taxon>
        <taxon>Mamiellaceae</taxon>
        <taxon>Mantoniella</taxon>
    </lineage>
</organism>
<reference evidence="7" key="1">
    <citation type="submission" date="2021-01" db="EMBL/GenBank/DDBJ databases">
        <authorList>
            <person name="Corre E."/>
            <person name="Pelletier E."/>
            <person name="Niang G."/>
            <person name="Scheremetjew M."/>
            <person name="Finn R."/>
            <person name="Kale V."/>
            <person name="Holt S."/>
            <person name="Cochrane G."/>
            <person name="Meng A."/>
            <person name="Brown T."/>
            <person name="Cohen L."/>
        </authorList>
    </citation>
    <scope>NUCLEOTIDE SEQUENCE</scope>
    <source>
        <strain evidence="7">SL-175</strain>
    </source>
</reference>
<keyword evidence="3 6" id="KW-1133">Transmembrane helix</keyword>
<dbReference type="PROSITE" id="PS01006">
    <property type="entry name" value="FORMATE_NITRITE_TP_2"/>
    <property type="match status" value="1"/>
</dbReference>
<dbReference type="AlphaFoldDB" id="A0A7S0SUZ3"/>
<dbReference type="InterPro" id="IPR000292">
    <property type="entry name" value="For/NO2_transpt"/>
</dbReference>
<comment type="subcellular location">
    <subcellularLocation>
        <location evidence="1">Membrane</location>
        <topology evidence="1">Multi-pass membrane protein</topology>
    </subcellularLocation>
</comment>
<feature type="transmembrane region" description="Helical" evidence="6">
    <location>
        <begin position="167"/>
        <end position="194"/>
    </location>
</feature>
<dbReference type="Gene3D" id="1.20.1080.10">
    <property type="entry name" value="Glycerol uptake facilitator protein"/>
    <property type="match status" value="1"/>
</dbReference>
<evidence type="ECO:0000256" key="3">
    <source>
        <dbReference type="ARBA" id="ARBA00022989"/>
    </source>
</evidence>
<name>A0A7S0SUZ3_9CHLO</name>
<evidence type="ECO:0000256" key="4">
    <source>
        <dbReference type="ARBA" id="ARBA00023136"/>
    </source>
</evidence>
<evidence type="ECO:0000256" key="5">
    <source>
        <dbReference type="ARBA" id="ARBA00049660"/>
    </source>
</evidence>
<evidence type="ECO:0000256" key="1">
    <source>
        <dbReference type="ARBA" id="ARBA00004141"/>
    </source>
</evidence>